<gene>
    <name evidence="1" type="ORF">LCGC14_1039880</name>
</gene>
<dbReference type="EMBL" id="LAZR01004276">
    <property type="protein sequence ID" value="KKN10105.1"/>
    <property type="molecule type" value="Genomic_DNA"/>
</dbReference>
<evidence type="ECO:0000313" key="1">
    <source>
        <dbReference type="EMBL" id="KKN10105.1"/>
    </source>
</evidence>
<dbReference type="AlphaFoldDB" id="A0A0F9MS34"/>
<proteinExistence type="predicted"/>
<reference evidence="1" key="1">
    <citation type="journal article" date="2015" name="Nature">
        <title>Complex archaea that bridge the gap between prokaryotes and eukaryotes.</title>
        <authorList>
            <person name="Spang A."/>
            <person name="Saw J.H."/>
            <person name="Jorgensen S.L."/>
            <person name="Zaremba-Niedzwiedzka K."/>
            <person name="Martijn J."/>
            <person name="Lind A.E."/>
            <person name="van Eijk R."/>
            <person name="Schleper C."/>
            <person name="Guy L."/>
            <person name="Ettema T.J."/>
        </authorList>
    </citation>
    <scope>NUCLEOTIDE SEQUENCE</scope>
</reference>
<sequence length="71" mass="7892">MNEDTIDVLNPLSVEQLQTLRGSLDGLKTVRKGIVKARKAGIDTTDLEAETDSNENKIKKILSVYDKTFRG</sequence>
<accession>A0A0F9MS34</accession>
<comment type="caution">
    <text evidence="1">The sequence shown here is derived from an EMBL/GenBank/DDBJ whole genome shotgun (WGS) entry which is preliminary data.</text>
</comment>
<organism evidence="1">
    <name type="scientific">marine sediment metagenome</name>
    <dbReference type="NCBI Taxonomy" id="412755"/>
    <lineage>
        <taxon>unclassified sequences</taxon>
        <taxon>metagenomes</taxon>
        <taxon>ecological metagenomes</taxon>
    </lineage>
</organism>
<protein>
    <submittedName>
        <fullName evidence="1">Uncharacterized protein</fullName>
    </submittedName>
</protein>
<name>A0A0F9MS34_9ZZZZ</name>